<reference evidence="1" key="1">
    <citation type="journal article" date="2021" name="New Phytol.">
        <title>Evolutionary innovations through gain and loss of genes in the ectomycorrhizal Boletales.</title>
        <authorList>
            <person name="Wu G."/>
            <person name="Miyauchi S."/>
            <person name="Morin E."/>
            <person name="Kuo A."/>
            <person name="Drula E."/>
            <person name="Varga T."/>
            <person name="Kohler A."/>
            <person name="Feng B."/>
            <person name="Cao Y."/>
            <person name="Lipzen A."/>
            <person name="Daum C."/>
            <person name="Hundley H."/>
            <person name="Pangilinan J."/>
            <person name="Johnson J."/>
            <person name="Barry K."/>
            <person name="LaButti K."/>
            <person name="Ng V."/>
            <person name="Ahrendt S."/>
            <person name="Min B."/>
            <person name="Choi I.G."/>
            <person name="Park H."/>
            <person name="Plett J.M."/>
            <person name="Magnuson J."/>
            <person name="Spatafora J.W."/>
            <person name="Nagy L.G."/>
            <person name="Henrissat B."/>
            <person name="Grigoriev I.V."/>
            <person name="Yang Z.L."/>
            <person name="Xu J."/>
            <person name="Martin F.M."/>
        </authorList>
    </citation>
    <scope>NUCLEOTIDE SEQUENCE</scope>
    <source>
        <strain evidence="1">ATCC 28755</strain>
    </source>
</reference>
<organism evidence="1 2">
    <name type="scientific">Hygrophoropsis aurantiaca</name>
    <dbReference type="NCBI Taxonomy" id="72124"/>
    <lineage>
        <taxon>Eukaryota</taxon>
        <taxon>Fungi</taxon>
        <taxon>Dikarya</taxon>
        <taxon>Basidiomycota</taxon>
        <taxon>Agaricomycotina</taxon>
        <taxon>Agaricomycetes</taxon>
        <taxon>Agaricomycetidae</taxon>
        <taxon>Boletales</taxon>
        <taxon>Coniophorineae</taxon>
        <taxon>Hygrophoropsidaceae</taxon>
        <taxon>Hygrophoropsis</taxon>
    </lineage>
</organism>
<keyword evidence="2" id="KW-1185">Reference proteome</keyword>
<evidence type="ECO:0000313" key="1">
    <source>
        <dbReference type="EMBL" id="KAH7911700.1"/>
    </source>
</evidence>
<name>A0ACB8AE52_9AGAM</name>
<gene>
    <name evidence="1" type="ORF">BJ138DRAFT_1172416</name>
</gene>
<evidence type="ECO:0000313" key="2">
    <source>
        <dbReference type="Proteomes" id="UP000790377"/>
    </source>
</evidence>
<accession>A0ACB8AE52</accession>
<sequence>MIGQKILDRIDEHLDAPAPPRYHGAKPPTLRIDTSSIPDMKVTLGERTNMAQPSKDFLTPNLSYTPNTSHTFGRPNPTSILPSPARGSSRDVARRERRYSRAEQALTEAFHPRNTERSPQELQIHALEQATALLSAHAHDSRDRAAKLRLCLVDREIDPASYSALQQERWMVEKRHSVVDGKVKELTQHLVTLKMNGDRSQNAENIISSTPFDNEAKRRANLARFFQYSPTRTSFSIGHKPALLPDYAPFSRRMTISDVSPIRLKPSTVASNMRRFTSVHSRRTSMDGERSPSASRPSKPRNATINGRALRSPLTMVAENGTRSCSDRRASAHHSRRSSTATRSNHGSDDVPSTRPSTPPLSVSSGGSSAEAFAVGDKAVDDRGGVVTIYERAQPRSRAEILANLPDDDISIPAYAVNLMGDFDLIHDDISLPERDVSSKWKEGSSSALPTIAEPSEESYSGPYTSFALPPFEVSPPLSHIDLSTPPSSPGYRSSVLEQQSGSSPASRASTPTVTKTHSSSPRHSLLFYMRKGRNADSSPSPASSATRIDTSPRTSKGRFTFFSRK</sequence>
<dbReference type="EMBL" id="MU267670">
    <property type="protein sequence ID" value="KAH7911700.1"/>
    <property type="molecule type" value="Genomic_DNA"/>
</dbReference>
<proteinExistence type="predicted"/>
<dbReference type="Proteomes" id="UP000790377">
    <property type="component" value="Unassembled WGS sequence"/>
</dbReference>
<comment type="caution">
    <text evidence="1">The sequence shown here is derived from an EMBL/GenBank/DDBJ whole genome shotgun (WGS) entry which is preliminary data.</text>
</comment>
<protein>
    <submittedName>
        <fullName evidence="1">Uncharacterized protein</fullName>
    </submittedName>
</protein>